<reference evidence="2" key="2">
    <citation type="submission" date="2022-03" db="EMBL/GenBank/DDBJ databases">
        <title>Draft title - Genomic analysis of global carrot germplasm unveils the trajectory of domestication and the origin of high carotenoid orange carrot.</title>
        <authorList>
            <person name="Iorizzo M."/>
            <person name="Ellison S."/>
            <person name="Senalik D."/>
            <person name="Macko-Podgorni A."/>
            <person name="Grzebelus D."/>
            <person name="Bostan H."/>
            <person name="Rolling W."/>
            <person name="Curaba J."/>
            <person name="Simon P."/>
        </authorList>
    </citation>
    <scope>NUCLEOTIDE SEQUENCE</scope>
    <source>
        <tissue evidence="2">Leaf</tissue>
    </source>
</reference>
<evidence type="ECO:0000313" key="3">
    <source>
        <dbReference type="Proteomes" id="UP000077755"/>
    </source>
</evidence>
<sequence length="400" mass="46536">MNCNILSRALKKSLEPKNPFLYMLTHNYVNVYMKWKKDPNFDTIESVNKSIELKPLISLKNCIANSPNGCIPITDVSKRGLQLDVPCKVARFLRLYPSVFEEFVGPNYDLPWFKLTGKAVELDQEERAVYRDFRDDLQGRLKKFILMSGEKRLPLKIIRGMQWYLGLPDEYLDDPEKNLDGCFRIVDIEDGLKGLAVECEEKVLSFVQRNAMRRGGYNGGSMEVVEFPLFPSKGMRLKRKIGDWFHKFQEVPYVSPYDEYWGLDSDSDVAEKRIVGVLHEMHCLFVDHAAERKKLLCLKKYMGLPQKFHKVFERHPYIFYLSLMNKTCTTVLKEPYCDRLSIEAHPLSKIRKRYIGLMKESAVILKSRRSKNQFNHQQNLSLNQDMGCLSDPKTEAVAHT</sequence>
<dbReference type="InterPro" id="IPR021099">
    <property type="entry name" value="PORR_domain"/>
</dbReference>
<dbReference type="GO" id="GO:0003723">
    <property type="term" value="F:RNA binding"/>
    <property type="evidence" value="ECO:0007669"/>
    <property type="project" value="InterPro"/>
</dbReference>
<protein>
    <recommendedName>
        <fullName evidence="1">PORR domain-containing protein</fullName>
    </recommendedName>
</protein>
<dbReference type="Pfam" id="PF11955">
    <property type="entry name" value="PORR"/>
    <property type="match status" value="1"/>
</dbReference>
<name>A0AAF0Y0S7_DAUCS</name>
<evidence type="ECO:0000259" key="1">
    <source>
        <dbReference type="Pfam" id="PF11955"/>
    </source>
</evidence>
<dbReference type="PANTHER" id="PTHR31476:SF13">
    <property type="entry name" value="PROTEIN WHAT'S THIS FACTOR 9, MITOCHONDRIAL"/>
    <property type="match status" value="1"/>
</dbReference>
<keyword evidence="3" id="KW-1185">Reference proteome</keyword>
<dbReference type="AlphaFoldDB" id="A0AAF0Y0S7"/>
<evidence type="ECO:0000313" key="2">
    <source>
        <dbReference type="EMBL" id="WOH16229.1"/>
    </source>
</evidence>
<gene>
    <name evidence="2" type="ORF">DCAR_0935778</name>
</gene>
<organism evidence="2 3">
    <name type="scientific">Daucus carota subsp. sativus</name>
    <name type="common">Carrot</name>
    <dbReference type="NCBI Taxonomy" id="79200"/>
    <lineage>
        <taxon>Eukaryota</taxon>
        <taxon>Viridiplantae</taxon>
        <taxon>Streptophyta</taxon>
        <taxon>Embryophyta</taxon>
        <taxon>Tracheophyta</taxon>
        <taxon>Spermatophyta</taxon>
        <taxon>Magnoliopsida</taxon>
        <taxon>eudicotyledons</taxon>
        <taxon>Gunneridae</taxon>
        <taxon>Pentapetalae</taxon>
        <taxon>asterids</taxon>
        <taxon>campanulids</taxon>
        <taxon>Apiales</taxon>
        <taxon>Apiaceae</taxon>
        <taxon>Apioideae</taxon>
        <taxon>Scandiceae</taxon>
        <taxon>Daucinae</taxon>
        <taxon>Daucus</taxon>
        <taxon>Daucus sect. Daucus</taxon>
    </lineage>
</organism>
<dbReference type="EMBL" id="CP093351">
    <property type="protein sequence ID" value="WOH16229.1"/>
    <property type="molecule type" value="Genomic_DNA"/>
</dbReference>
<dbReference type="PANTHER" id="PTHR31476">
    <property type="entry name" value="PROTEIN WHAT'S THIS FACTOR 1 HOMOLOG, CHLOROPLASTIC"/>
    <property type="match status" value="1"/>
</dbReference>
<feature type="domain" description="PORR" evidence="1">
    <location>
        <begin position="36"/>
        <end position="361"/>
    </location>
</feature>
<dbReference type="Proteomes" id="UP000077755">
    <property type="component" value="Chromosome 9"/>
</dbReference>
<proteinExistence type="predicted"/>
<dbReference type="InterPro" id="IPR045040">
    <property type="entry name" value="PORR_fam"/>
</dbReference>
<accession>A0AAF0Y0S7</accession>
<reference evidence="2" key="1">
    <citation type="journal article" date="2016" name="Nat. Genet.">
        <title>A high-quality carrot genome assembly provides new insights into carotenoid accumulation and asterid genome evolution.</title>
        <authorList>
            <person name="Iorizzo M."/>
            <person name="Ellison S."/>
            <person name="Senalik D."/>
            <person name="Zeng P."/>
            <person name="Satapoomin P."/>
            <person name="Huang J."/>
            <person name="Bowman M."/>
            <person name="Iovene M."/>
            <person name="Sanseverino W."/>
            <person name="Cavagnaro P."/>
            <person name="Yildiz M."/>
            <person name="Macko-Podgorni A."/>
            <person name="Moranska E."/>
            <person name="Grzebelus E."/>
            <person name="Grzebelus D."/>
            <person name="Ashrafi H."/>
            <person name="Zheng Z."/>
            <person name="Cheng S."/>
            <person name="Spooner D."/>
            <person name="Van Deynze A."/>
            <person name="Simon P."/>
        </authorList>
    </citation>
    <scope>NUCLEOTIDE SEQUENCE</scope>
    <source>
        <tissue evidence="2">Leaf</tissue>
    </source>
</reference>